<dbReference type="PANTHER" id="PTHR28235">
    <property type="entry name" value="PROTEIN FYV4, MITOCHONDRIAL"/>
    <property type="match status" value="1"/>
</dbReference>
<dbReference type="InterPro" id="IPR013761">
    <property type="entry name" value="SAM/pointed_sf"/>
</dbReference>
<dbReference type="SUPFAM" id="SSF47769">
    <property type="entry name" value="SAM/Pointed domain"/>
    <property type="match status" value="1"/>
</dbReference>
<comment type="caution">
    <text evidence="7">The sequence shown here is derived from an EMBL/GenBank/DDBJ whole genome shotgun (WGS) entry which is preliminary data.</text>
</comment>
<evidence type="ECO:0000256" key="5">
    <source>
        <dbReference type="SAM" id="MobiDB-lite"/>
    </source>
</evidence>
<dbReference type="EMBL" id="LCZI01000547">
    <property type="protein sequence ID" value="KKZ65995.1"/>
    <property type="molecule type" value="Genomic_DNA"/>
</dbReference>
<feature type="domain" description="Small ribosomal subunit protein mS41 SAM" evidence="6">
    <location>
        <begin position="55"/>
        <end position="111"/>
    </location>
</feature>
<evidence type="ECO:0000256" key="2">
    <source>
        <dbReference type="ARBA" id="ARBA00010492"/>
    </source>
</evidence>
<accession>A0A0G2I6Z2</accession>
<evidence type="ECO:0000256" key="1">
    <source>
        <dbReference type="ARBA" id="ARBA00004173"/>
    </source>
</evidence>
<feature type="region of interest" description="Disordered" evidence="5">
    <location>
        <begin position="242"/>
        <end position="270"/>
    </location>
</feature>
<evidence type="ECO:0000259" key="6">
    <source>
        <dbReference type="SMART" id="SM01238"/>
    </source>
</evidence>
<dbReference type="AlphaFoldDB" id="A0A0G2I6Z2"/>
<keyword evidence="3" id="KW-0496">Mitochondrion</keyword>
<protein>
    <recommendedName>
        <fullName evidence="4">Small ribosomal subunit protein mS41</fullName>
    </recommendedName>
</protein>
<evidence type="ECO:0000256" key="3">
    <source>
        <dbReference type="ARBA" id="ARBA00023128"/>
    </source>
</evidence>
<evidence type="ECO:0000313" key="7">
    <source>
        <dbReference type="EMBL" id="KKZ65995.1"/>
    </source>
</evidence>
<dbReference type="InterPro" id="IPR019083">
    <property type="entry name" value="SAM_Ribosomal_mS41"/>
</dbReference>
<dbReference type="GO" id="GO:0005739">
    <property type="term" value="C:mitochondrion"/>
    <property type="evidence" value="ECO:0007669"/>
    <property type="project" value="UniProtKB-SubCell"/>
</dbReference>
<sequence>MAARTIPLNPFSPRLLTSFSSSHSHFSSPSHQFLRHLHKTIHLRVPPPTPFVPDTQTFLSLIGRNMSRFAPKFASWDEIFTLSSAELKERGIEPARHRRYLLRWRQRFQRGEYGVGGDLEHVVDGMGQLRVVEVPRDTVLAKMKGQYEPSTPTDGGKGKGEGDIPPFTVTGTATLSPGMKWAVVNLPPGETQPKEIPQPLKKYTKVSLARGHVLRAPYIKLIKGTNGMAGIIRVQEGMWEDKQGQKVDGGERRQAEVRAKKRSEERKAAA</sequence>
<dbReference type="VEuPathDB" id="FungiDB:EMCG_08248"/>
<gene>
    <name evidence="7" type="ORF">EMCG_08248</name>
</gene>
<reference evidence="8" key="1">
    <citation type="journal article" date="2015" name="PLoS Genet.">
        <title>The dynamic genome and transcriptome of the human fungal pathogen Blastomyces and close relative Emmonsia.</title>
        <authorList>
            <person name="Munoz J.F."/>
            <person name="Gauthier G.M."/>
            <person name="Desjardins C.A."/>
            <person name="Gallo J.E."/>
            <person name="Holder J."/>
            <person name="Sullivan T.D."/>
            <person name="Marty A.J."/>
            <person name="Carmen J.C."/>
            <person name="Chen Z."/>
            <person name="Ding L."/>
            <person name="Gujja S."/>
            <person name="Magrini V."/>
            <person name="Misas E."/>
            <person name="Mitreva M."/>
            <person name="Priest M."/>
            <person name="Saif S."/>
            <person name="Whiston E.A."/>
            <person name="Young S."/>
            <person name="Zeng Q."/>
            <person name="Goldman W.E."/>
            <person name="Mardis E.R."/>
            <person name="Taylor J.W."/>
            <person name="McEwen J.G."/>
            <person name="Clay O.K."/>
            <person name="Klein B.S."/>
            <person name="Cuomo C.A."/>
        </authorList>
    </citation>
    <scope>NUCLEOTIDE SEQUENCE [LARGE SCALE GENOMIC DNA]</scope>
    <source>
        <strain evidence="8">UAMH 3008</strain>
    </source>
</reference>
<comment type="subcellular location">
    <subcellularLocation>
        <location evidence="1">Mitochondrion</location>
    </subcellularLocation>
</comment>
<dbReference type="Pfam" id="PF09597">
    <property type="entry name" value="SAM_Ribosomal_mS41"/>
    <property type="match status" value="1"/>
</dbReference>
<dbReference type="PANTHER" id="PTHR28235:SF1">
    <property type="entry name" value="SMALL RIBOSOMAL SUBUNIT PROTEIN MS41"/>
    <property type="match status" value="1"/>
</dbReference>
<dbReference type="InterPro" id="IPR039603">
    <property type="entry name" value="Ribosomal_mS41"/>
</dbReference>
<dbReference type="Proteomes" id="UP000034164">
    <property type="component" value="Unassembled WGS sequence"/>
</dbReference>
<evidence type="ECO:0000313" key="8">
    <source>
        <dbReference type="Proteomes" id="UP000034164"/>
    </source>
</evidence>
<comment type="similarity">
    <text evidence="2">Belongs to the mitochondrion-specific ribosomal protein mS41 family.</text>
</comment>
<organism evidence="7 8">
    <name type="scientific">[Emmonsia] crescens</name>
    <dbReference type="NCBI Taxonomy" id="73230"/>
    <lineage>
        <taxon>Eukaryota</taxon>
        <taxon>Fungi</taxon>
        <taxon>Dikarya</taxon>
        <taxon>Ascomycota</taxon>
        <taxon>Pezizomycotina</taxon>
        <taxon>Eurotiomycetes</taxon>
        <taxon>Eurotiomycetidae</taxon>
        <taxon>Onygenales</taxon>
        <taxon>Ajellomycetaceae</taxon>
        <taxon>Emergomyces</taxon>
    </lineage>
</organism>
<name>A0A0G2I6Z2_9EURO</name>
<proteinExistence type="inferred from homology"/>
<dbReference type="SMART" id="SM01238">
    <property type="entry name" value="IGR"/>
    <property type="match status" value="1"/>
</dbReference>
<evidence type="ECO:0000256" key="4">
    <source>
        <dbReference type="ARBA" id="ARBA00035129"/>
    </source>
</evidence>
<dbReference type="OrthoDB" id="18595at2759"/>